<feature type="domain" description="RNase H type-1" evidence="1">
    <location>
        <begin position="2"/>
        <end position="36"/>
    </location>
</feature>
<accession>A0A218WR63</accession>
<dbReference type="AlphaFoldDB" id="A0A218WR63"/>
<dbReference type="InterPro" id="IPR002156">
    <property type="entry name" value="RNaseH_domain"/>
</dbReference>
<dbReference type="Pfam" id="PF13456">
    <property type="entry name" value="RVT_3"/>
    <property type="match status" value="1"/>
</dbReference>
<evidence type="ECO:0000313" key="3">
    <source>
        <dbReference type="Proteomes" id="UP000197138"/>
    </source>
</evidence>
<gene>
    <name evidence="2" type="ORF">CDL15_Pgr012255</name>
</gene>
<dbReference type="Proteomes" id="UP000197138">
    <property type="component" value="Unassembled WGS sequence"/>
</dbReference>
<sequence length="72" mass="8179">MSRYADKVKAILSRSPKVVVEHVPREENTVADSLSKVSTEDLQAKGVYFMEFLMKEESHSEGVIMNVEEEGY</sequence>
<dbReference type="GO" id="GO:0004523">
    <property type="term" value="F:RNA-DNA hybrid ribonuclease activity"/>
    <property type="evidence" value="ECO:0007669"/>
    <property type="project" value="InterPro"/>
</dbReference>
<name>A0A218WR63_PUNGR</name>
<reference evidence="3" key="1">
    <citation type="journal article" date="2017" name="Plant J.">
        <title>The pomegranate (Punica granatum L.) genome and the genomics of punicalagin biosynthesis.</title>
        <authorList>
            <person name="Qin G."/>
            <person name="Xu C."/>
            <person name="Ming R."/>
            <person name="Tang H."/>
            <person name="Guyot R."/>
            <person name="Kramer E.M."/>
            <person name="Hu Y."/>
            <person name="Yi X."/>
            <person name="Qi Y."/>
            <person name="Xu X."/>
            <person name="Gao Z."/>
            <person name="Pan H."/>
            <person name="Jian J."/>
            <person name="Tian Y."/>
            <person name="Yue Z."/>
            <person name="Xu Y."/>
        </authorList>
    </citation>
    <scope>NUCLEOTIDE SEQUENCE [LARGE SCALE GENOMIC DNA]</scope>
    <source>
        <strain evidence="3">cv. Dabenzi</strain>
    </source>
</reference>
<evidence type="ECO:0000259" key="1">
    <source>
        <dbReference type="Pfam" id="PF13456"/>
    </source>
</evidence>
<dbReference type="InterPro" id="IPR036397">
    <property type="entry name" value="RNaseH_sf"/>
</dbReference>
<proteinExistence type="predicted"/>
<dbReference type="EMBL" id="MTKT01003261">
    <property type="protein sequence ID" value="OWM75295.1"/>
    <property type="molecule type" value="Genomic_DNA"/>
</dbReference>
<protein>
    <recommendedName>
        <fullName evidence="1">RNase H type-1 domain-containing protein</fullName>
    </recommendedName>
</protein>
<evidence type="ECO:0000313" key="2">
    <source>
        <dbReference type="EMBL" id="OWM75295.1"/>
    </source>
</evidence>
<comment type="caution">
    <text evidence="2">The sequence shown here is derived from an EMBL/GenBank/DDBJ whole genome shotgun (WGS) entry which is preliminary data.</text>
</comment>
<dbReference type="GO" id="GO:0003676">
    <property type="term" value="F:nucleic acid binding"/>
    <property type="evidence" value="ECO:0007669"/>
    <property type="project" value="InterPro"/>
</dbReference>
<organism evidence="2 3">
    <name type="scientific">Punica granatum</name>
    <name type="common">Pomegranate</name>
    <dbReference type="NCBI Taxonomy" id="22663"/>
    <lineage>
        <taxon>Eukaryota</taxon>
        <taxon>Viridiplantae</taxon>
        <taxon>Streptophyta</taxon>
        <taxon>Embryophyta</taxon>
        <taxon>Tracheophyta</taxon>
        <taxon>Spermatophyta</taxon>
        <taxon>Magnoliopsida</taxon>
        <taxon>eudicotyledons</taxon>
        <taxon>Gunneridae</taxon>
        <taxon>Pentapetalae</taxon>
        <taxon>rosids</taxon>
        <taxon>malvids</taxon>
        <taxon>Myrtales</taxon>
        <taxon>Lythraceae</taxon>
        <taxon>Punica</taxon>
    </lineage>
</organism>
<dbReference type="Gene3D" id="3.30.420.10">
    <property type="entry name" value="Ribonuclease H-like superfamily/Ribonuclease H"/>
    <property type="match status" value="1"/>
</dbReference>